<dbReference type="AlphaFoldDB" id="F2J0D0"/>
<dbReference type="HOGENOM" id="CLU_093830_0_0_5"/>
<organism evidence="2 3">
    <name type="scientific">Polymorphum gilvum (strain LMG 25793 / CGMCC 1.9160 / SL003B-26A1)</name>
    <dbReference type="NCBI Taxonomy" id="991905"/>
    <lineage>
        <taxon>Bacteria</taxon>
        <taxon>Pseudomonadati</taxon>
        <taxon>Pseudomonadota</taxon>
        <taxon>Alphaproteobacteria</taxon>
        <taxon>Rhodobacterales</taxon>
        <taxon>Paracoccaceae</taxon>
        <taxon>Polymorphum</taxon>
    </lineage>
</organism>
<dbReference type="OrthoDB" id="8279740at2"/>
<proteinExistence type="predicted"/>
<keyword evidence="3" id="KW-1185">Reference proteome</keyword>
<dbReference type="PROSITE" id="PS51379">
    <property type="entry name" value="4FE4S_FER_2"/>
    <property type="match status" value="1"/>
</dbReference>
<dbReference type="STRING" id="991905.SL003B_0226"/>
<protein>
    <recommendedName>
        <fullName evidence="1">4Fe-4S ferredoxin-type domain-containing protein</fullName>
    </recommendedName>
</protein>
<dbReference type="PATRIC" id="fig|991905.3.peg.230"/>
<name>F2J0D0_POLGS</name>
<feature type="domain" description="4Fe-4S ferredoxin-type" evidence="1">
    <location>
        <begin position="141"/>
        <end position="175"/>
    </location>
</feature>
<dbReference type="KEGG" id="pgv:SL003B_0226"/>
<dbReference type="SUPFAM" id="SSF54862">
    <property type="entry name" value="4Fe-4S ferredoxins"/>
    <property type="match status" value="1"/>
</dbReference>
<dbReference type="Proteomes" id="UP000008130">
    <property type="component" value="Chromosome"/>
</dbReference>
<evidence type="ECO:0000259" key="1">
    <source>
        <dbReference type="PROSITE" id="PS51379"/>
    </source>
</evidence>
<dbReference type="RefSeq" id="WP_013650989.1">
    <property type="nucleotide sequence ID" value="NC_015259.1"/>
</dbReference>
<dbReference type="eggNOG" id="COG1600">
    <property type="taxonomic scope" value="Bacteria"/>
</dbReference>
<dbReference type="InterPro" id="IPR017896">
    <property type="entry name" value="4Fe4S_Fe-S-bd"/>
</dbReference>
<gene>
    <name evidence="2" type="ordered locus">SL003B_0226</name>
</gene>
<sequence length="228" mass="24184">MTPAPSLLRSRLEAKGFLLLGALDAARLTGVPDPSARTLLLVGNAGPALWRAFERAPENADGAPDPLDRYTRRVLGAVAREVGCIAVFPFDGPPWRPFQSWALAAGGFSQSPLGVLAHMTFGPWAGFRAALLSSEPWREPWPGPTDPDRPGPCVDCADKPCLSACPVGAISLDGGYDVPACRAHLAKNPDADCFAGCLARRACPVGRAFRHGAEQARLHMASFCAICR</sequence>
<evidence type="ECO:0000313" key="3">
    <source>
        <dbReference type="Proteomes" id="UP000008130"/>
    </source>
</evidence>
<evidence type="ECO:0000313" key="2">
    <source>
        <dbReference type="EMBL" id="ADZ68664.1"/>
    </source>
</evidence>
<reference evidence="2 3" key="1">
    <citation type="journal article" date="2011" name="J. Bacteriol.">
        <title>Complete genome sequence of Polymorphum gilvum SL003B-26A1T, a crude oil-degrading bacterium from oil-polluted saline soil.</title>
        <authorList>
            <person name="Li S.G."/>
            <person name="Tang Y.Q."/>
            <person name="Nie Y."/>
            <person name="Cai M."/>
            <person name="Wu X.L."/>
        </authorList>
    </citation>
    <scope>NUCLEOTIDE SEQUENCE [LARGE SCALE GENOMIC DNA]</scope>
    <source>
        <strain evidence="3">LMG 25793 / CGMCC 1.9160 / SL003B-26A1</strain>
    </source>
</reference>
<accession>F2J0D0</accession>
<dbReference type="EMBL" id="CP002568">
    <property type="protein sequence ID" value="ADZ68664.1"/>
    <property type="molecule type" value="Genomic_DNA"/>
</dbReference>